<dbReference type="Proteomes" id="UP000270296">
    <property type="component" value="Unassembled WGS sequence"/>
</dbReference>
<keyword evidence="22" id="KW-1185">Reference proteome</keyword>
<comment type="function">
    <text evidence="20">Catalyzes the conversion of phosphatidic acid (PA) to CDP-diacylglycerol (CDP-DAG), an essential intermediate in the synthesis of phosphatidylglycerol, cardiolipin and phosphatidylinositol.</text>
</comment>
<evidence type="ECO:0000256" key="2">
    <source>
        <dbReference type="ARBA" id="ARBA00004443"/>
    </source>
</evidence>
<evidence type="ECO:0000256" key="4">
    <source>
        <dbReference type="ARBA" id="ARBA00005189"/>
    </source>
</evidence>
<dbReference type="WBParaSite" id="SBAD_0000840601-mRNA-1">
    <property type="protein sequence ID" value="SBAD_0000840601-mRNA-1"/>
    <property type="gene ID" value="SBAD_0000840601"/>
</dbReference>
<evidence type="ECO:0000256" key="12">
    <source>
        <dbReference type="ARBA" id="ARBA00022842"/>
    </source>
</evidence>
<evidence type="ECO:0000256" key="3">
    <source>
        <dbReference type="ARBA" id="ARBA00005119"/>
    </source>
</evidence>
<evidence type="ECO:0000313" key="22">
    <source>
        <dbReference type="Proteomes" id="UP000270296"/>
    </source>
</evidence>
<dbReference type="PANTHER" id="PTHR13619:SF0">
    <property type="entry name" value="PHOSPHATIDATE CYTIDYLYLTRANSFERASE, MITOCHONDRIAL"/>
    <property type="match status" value="1"/>
</dbReference>
<dbReference type="EMBL" id="UZAM01011261">
    <property type="protein sequence ID" value="VDP15364.1"/>
    <property type="molecule type" value="Genomic_DNA"/>
</dbReference>
<evidence type="ECO:0000256" key="7">
    <source>
        <dbReference type="ARBA" id="ARBA00018337"/>
    </source>
</evidence>
<protein>
    <recommendedName>
        <fullName evidence="7 20">Phosphatidate cytidylyltransferase, mitochondrial</fullName>
        <ecNumber evidence="6 20">2.7.7.41</ecNumber>
    </recommendedName>
    <alternativeName>
        <fullName evidence="18 20">CDP-diacylglycerol synthase</fullName>
    </alternativeName>
    <alternativeName>
        <fullName evidence="19 20">Mitochondrial translocator assembly and maintenance protein 41 homolog</fullName>
    </alternativeName>
</protein>
<dbReference type="EC" id="2.7.7.41" evidence="6 20"/>
<dbReference type="Pfam" id="PF09139">
    <property type="entry name" value="Tam41_Mmp37"/>
    <property type="match status" value="1"/>
</dbReference>
<keyword evidence="10 20" id="KW-0548">Nucleotidyltransferase</keyword>
<keyword evidence="8 20" id="KW-0444">Lipid biosynthesis</keyword>
<comment type="catalytic activity">
    <reaction evidence="20">
        <text>a 1,2-diacyl-sn-glycero-3-phosphate + CTP + H(+) = a CDP-1,2-diacyl-sn-glycerol + diphosphate</text>
        <dbReference type="Rhea" id="RHEA:16229"/>
        <dbReference type="ChEBI" id="CHEBI:15378"/>
        <dbReference type="ChEBI" id="CHEBI:33019"/>
        <dbReference type="ChEBI" id="CHEBI:37563"/>
        <dbReference type="ChEBI" id="CHEBI:58332"/>
        <dbReference type="ChEBI" id="CHEBI:58608"/>
        <dbReference type="EC" id="2.7.7.41"/>
    </reaction>
</comment>
<name>A0A183IWV8_9BILA</name>
<keyword evidence="16 20" id="KW-0594">Phospholipid biosynthesis</keyword>
<evidence type="ECO:0000256" key="14">
    <source>
        <dbReference type="ARBA" id="ARBA00023128"/>
    </source>
</evidence>
<evidence type="ECO:0000313" key="23">
    <source>
        <dbReference type="WBParaSite" id="SBAD_0000840601-mRNA-1"/>
    </source>
</evidence>
<dbReference type="GO" id="GO:0016024">
    <property type="term" value="P:CDP-diacylglycerol biosynthetic process"/>
    <property type="evidence" value="ECO:0007669"/>
    <property type="project" value="UniProtKB-UniRule"/>
</dbReference>
<evidence type="ECO:0000256" key="15">
    <source>
        <dbReference type="ARBA" id="ARBA00023136"/>
    </source>
</evidence>
<comment type="subcellular location">
    <subcellularLocation>
        <location evidence="2 20">Mitochondrion inner membrane</location>
        <topology evidence="2 20">Peripheral membrane protein</topology>
        <orientation evidence="2 20">Matrix side</orientation>
    </subcellularLocation>
</comment>
<evidence type="ECO:0000256" key="11">
    <source>
        <dbReference type="ARBA" id="ARBA00022792"/>
    </source>
</evidence>
<evidence type="ECO:0000313" key="21">
    <source>
        <dbReference type="EMBL" id="VDP15364.1"/>
    </source>
</evidence>
<comment type="pathway">
    <text evidence="3 20">Phospholipid metabolism; CDP-diacylglycerol biosynthesis; CDP-diacylglycerol from sn-glycerol 3-phosphate: step 3/3.</text>
</comment>
<dbReference type="GO" id="GO:0032049">
    <property type="term" value="P:cardiolipin biosynthetic process"/>
    <property type="evidence" value="ECO:0007669"/>
    <property type="project" value="UniProtKB-UniRule"/>
</dbReference>
<keyword evidence="14 20" id="KW-0496">Mitochondrion</keyword>
<comment type="pathway">
    <text evidence="4">Lipid metabolism.</text>
</comment>
<evidence type="ECO:0000256" key="5">
    <source>
        <dbReference type="ARBA" id="ARBA00005458"/>
    </source>
</evidence>
<dbReference type="GO" id="GO:0005743">
    <property type="term" value="C:mitochondrial inner membrane"/>
    <property type="evidence" value="ECO:0007669"/>
    <property type="project" value="UniProtKB-SubCell"/>
</dbReference>
<evidence type="ECO:0000256" key="16">
    <source>
        <dbReference type="ARBA" id="ARBA00023209"/>
    </source>
</evidence>
<dbReference type="UniPathway" id="UPA00557">
    <property type="reaction ID" value="UER00614"/>
</dbReference>
<comment type="similarity">
    <text evidence="5 20">Belongs to the TAM41 family.</text>
</comment>
<keyword evidence="11 20" id="KW-0999">Mitochondrion inner membrane</keyword>
<evidence type="ECO:0000256" key="10">
    <source>
        <dbReference type="ARBA" id="ARBA00022695"/>
    </source>
</evidence>
<evidence type="ECO:0000256" key="8">
    <source>
        <dbReference type="ARBA" id="ARBA00022516"/>
    </source>
</evidence>
<dbReference type="OrthoDB" id="341477at2759"/>
<evidence type="ECO:0000256" key="18">
    <source>
        <dbReference type="ARBA" id="ARBA00029893"/>
    </source>
</evidence>
<gene>
    <name evidence="21" type="ORF">SBAD_LOCUS8105</name>
</gene>
<evidence type="ECO:0000256" key="19">
    <source>
        <dbReference type="ARBA" id="ARBA00031502"/>
    </source>
</evidence>
<comment type="cofactor">
    <cofactor evidence="1 20">
        <name>Mg(2+)</name>
        <dbReference type="ChEBI" id="CHEBI:18420"/>
    </cofactor>
</comment>
<reference evidence="21 22" key="2">
    <citation type="submission" date="2018-11" db="EMBL/GenBank/DDBJ databases">
        <authorList>
            <consortium name="Pathogen Informatics"/>
        </authorList>
    </citation>
    <scope>NUCLEOTIDE SEQUENCE [LARGE SCALE GENOMIC DNA]</scope>
</reference>
<evidence type="ECO:0000256" key="6">
    <source>
        <dbReference type="ARBA" id="ARBA00012487"/>
    </source>
</evidence>
<dbReference type="GO" id="GO:0004605">
    <property type="term" value="F:phosphatidate cytidylyltransferase activity"/>
    <property type="evidence" value="ECO:0007669"/>
    <property type="project" value="UniProtKB-UniRule"/>
</dbReference>
<evidence type="ECO:0000256" key="20">
    <source>
        <dbReference type="PIRNR" id="PIRNR028840"/>
    </source>
</evidence>
<accession>A0A183IWV8</accession>
<dbReference type="PIRSF" id="PIRSF028840">
    <property type="entry name" value="Mmp37"/>
    <property type="match status" value="1"/>
</dbReference>
<sequence>MKFIELVSKLPRISVSMMFAYGSGVVHQTGEIMSKNMIDFIVAVDDPLAWHKENLRRNSAHYSFMKVFGPSYISKFQTRYAAKLYCNTMVNVNGHLIKYSVISTADLISDLLHWETLYVSGRLHKPVYFMVPVQGSHMEKACEVNIQNACHAALLLLPESFSFEDFCIKVSSLSYMGDFRMIIGENKSKIHNIVKPNIDRFAEIYLPVLDQISAQVYLDRSHFSFKQDLSPVSIYHHMELLPKQVLLHLQAECNKDGRNRDLEEVSFVLSKDFEYMSVIRKALCYIVVRSSLSQTFKNIFSAGIVKTVSYSFRKMKKMFTGPNDSVNR</sequence>
<keyword evidence="12 20" id="KW-0460">Magnesium</keyword>
<keyword evidence="15 20" id="KW-0472">Membrane</keyword>
<reference evidence="23" key="1">
    <citation type="submission" date="2016-06" db="UniProtKB">
        <authorList>
            <consortium name="WormBaseParasite"/>
        </authorList>
    </citation>
    <scope>IDENTIFICATION</scope>
</reference>
<keyword evidence="13 20" id="KW-0443">Lipid metabolism</keyword>
<keyword evidence="17 20" id="KW-1208">Phospholipid metabolism</keyword>
<proteinExistence type="inferred from homology"/>
<evidence type="ECO:0000256" key="9">
    <source>
        <dbReference type="ARBA" id="ARBA00022679"/>
    </source>
</evidence>
<evidence type="ECO:0000256" key="13">
    <source>
        <dbReference type="ARBA" id="ARBA00023098"/>
    </source>
</evidence>
<evidence type="ECO:0000256" key="1">
    <source>
        <dbReference type="ARBA" id="ARBA00001946"/>
    </source>
</evidence>
<dbReference type="AlphaFoldDB" id="A0A183IWV8"/>
<evidence type="ECO:0000256" key="17">
    <source>
        <dbReference type="ARBA" id="ARBA00023264"/>
    </source>
</evidence>
<dbReference type="InterPro" id="IPR015222">
    <property type="entry name" value="Tam41"/>
</dbReference>
<keyword evidence="9 20" id="KW-0808">Transferase</keyword>
<organism evidence="23">
    <name type="scientific">Soboliphyme baturini</name>
    <dbReference type="NCBI Taxonomy" id="241478"/>
    <lineage>
        <taxon>Eukaryota</taxon>
        <taxon>Metazoa</taxon>
        <taxon>Ecdysozoa</taxon>
        <taxon>Nematoda</taxon>
        <taxon>Enoplea</taxon>
        <taxon>Dorylaimia</taxon>
        <taxon>Dioctophymatida</taxon>
        <taxon>Dioctophymatoidea</taxon>
        <taxon>Soboliphymatidae</taxon>
        <taxon>Soboliphyme</taxon>
    </lineage>
</organism>
<dbReference type="PANTHER" id="PTHR13619">
    <property type="entry name" value="PHOSPHATIDATE CYTIDYLYLTRANSFERASE, MITOCHONDRIAL"/>
    <property type="match status" value="1"/>
</dbReference>